<proteinExistence type="predicted"/>
<feature type="non-terminal residue" evidence="1">
    <location>
        <position position="1"/>
    </location>
</feature>
<dbReference type="AlphaFoldDB" id="A0AAW2JMU0"/>
<comment type="caution">
    <text evidence="1">The sequence shown here is derived from an EMBL/GenBank/DDBJ whole genome shotgun (WGS) entry which is preliminary data.</text>
</comment>
<accession>A0AAW2JMU0</accession>
<evidence type="ECO:0000313" key="1">
    <source>
        <dbReference type="EMBL" id="KAL0294953.1"/>
    </source>
</evidence>
<organism evidence="1">
    <name type="scientific">Sesamum angustifolium</name>
    <dbReference type="NCBI Taxonomy" id="2727405"/>
    <lineage>
        <taxon>Eukaryota</taxon>
        <taxon>Viridiplantae</taxon>
        <taxon>Streptophyta</taxon>
        <taxon>Embryophyta</taxon>
        <taxon>Tracheophyta</taxon>
        <taxon>Spermatophyta</taxon>
        <taxon>Magnoliopsida</taxon>
        <taxon>eudicotyledons</taxon>
        <taxon>Gunneridae</taxon>
        <taxon>Pentapetalae</taxon>
        <taxon>asterids</taxon>
        <taxon>lamiids</taxon>
        <taxon>Lamiales</taxon>
        <taxon>Pedaliaceae</taxon>
        <taxon>Sesamum</taxon>
    </lineage>
</organism>
<dbReference type="EMBL" id="JACGWK010000776">
    <property type="protein sequence ID" value="KAL0294953.1"/>
    <property type="molecule type" value="Genomic_DNA"/>
</dbReference>
<name>A0AAW2JMU0_9LAMI</name>
<reference evidence="1" key="2">
    <citation type="journal article" date="2024" name="Plant">
        <title>Genomic evolution and insights into agronomic trait innovations of Sesamum species.</title>
        <authorList>
            <person name="Miao H."/>
            <person name="Wang L."/>
            <person name="Qu L."/>
            <person name="Liu H."/>
            <person name="Sun Y."/>
            <person name="Le M."/>
            <person name="Wang Q."/>
            <person name="Wei S."/>
            <person name="Zheng Y."/>
            <person name="Lin W."/>
            <person name="Duan Y."/>
            <person name="Cao H."/>
            <person name="Xiong S."/>
            <person name="Wang X."/>
            <person name="Wei L."/>
            <person name="Li C."/>
            <person name="Ma Q."/>
            <person name="Ju M."/>
            <person name="Zhao R."/>
            <person name="Li G."/>
            <person name="Mu C."/>
            <person name="Tian Q."/>
            <person name="Mei H."/>
            <person name="Zhang T."/>
            <person name="Gao T."/>
            <person name="Zhang H."/>
        </authorList>
    </citation>
    <scope>NUCLEOTIDE SEQUENCE</scope>
    <source>
        <strain evidence="1">G01</strain>
    </source>
</reference>
<reference evidence="1" key="1">
    <citation type="submission" date="2020-06" db="EMBL/GenBank/DDBJ databases">
        <authorList>
            <person name="Li T."/>
            <person name="Hu X."/>
            <person name="Zhang T."/>
            <person name="Song X."/>
            <person name="Zhang H."/>
            <person name="Dai N."/>
            <person name="Sheng W."/>
            <person name="Hou X."/>
            <person name="Wei L."/>
        </authorList>
    </citation>
    <scope>NUCLEOTIDE SEQUENCE</scope>
    <source>
        <strain evidence="1">G01</strain>
        <tissue evidence="1">Leaf</tissue>
    </source>
</reference>
<protein>
    <submittedName>
        <fullName evidence="1">Uncharacterized protein</fullName>
    </submittedName>
</protein>
<gene>
    <name evidence="1" type="ORF">Sangu_3207700</name>
</gene>
<sequence>SSSPQTPTRGLVFISPRDRLTDDRFGHLQATDSPHSLRVTTPSEVTAPELADPALAIPMPNIAEGPSIKAPAHAGDVPLQWLARLEVMGATTEEQTGIPFTKRVMVTNYP</sequence>